<evidence type="ECO:0000259" key="9">
    <source>
        <dbReference type="PROSITE" id="PS52029"/>
    </source>
</evidence>
<dbReference type="SUPFAM" id="SSF141523">
    <property type="entry name" value="L,D-transpeptidase catalytic domain-like"/>
    <property type="match status" value="1"/>
</dbReference>
<dbReference type="InterPro" id="IPR005490">
    <property type="entry name" value="LD_TPept_cat_dom"/>
</dbReference>
<dbReference type="AlphaFoldDB" id="A0AAE3IIP7"/>
<evidence type="ECO:0000313" key="11">
    <source>
        <dbReference type="Proteomes" id="UP001208131"/>
    </source>
</evidence>
<reference evidence="10 11" key="1">
    <citation type="journal article" date="2021" name="ISME Commun">
        <title>Automated analysis of genomic sequences facilitates high-throughput and comprehensive description of bacteria.</title>
        <authorList>
            <person name="Hitch T.C.A."/>
        </authorList>
    </citation>
    <scope>NUCLEOTIDE SEQUENCE [LARGE SCALE GENOMIC DNA]</scope>
    <source>
        <strain evidence="10 11">Sanger_31</strain>
    </source>
</reference>
<evidence type="ECO:0000256" key="7">
    <source>
        <dbReference type="SAM" id="MobiDB-lite"/>
    </source>
</evidence>
<dbReference type="GO" id="GO:0071972">
    <property type="term" value="F:peptidoglycan L,D-transpeptidase activity"/>
    <property type="evidence" value="ECO:0007669"/>
    <property type="project" value="TreeGrafter"/>
</dbReference>
<dbReference type="PANTHER" id="PTHR30582">
    <property type="entry name" value="L,D-TRANSPEPTIDASE"/>
    <property type="match status" value="1"/>
</dbReference>
<keyword evidence="5 6" id="KW-0961">Cell wall biogenesis/degradation</keyword>
<dbReference type="RefSeq" id="WP_267301741.1">
    <property type="nucleotide sequence ID" value="NZ_JAOQJZ010000014.1"/>
</dbReference>
<dbReference type="Pfam" id="PF12229">
    <property type="entry name" value="PG_binding_4"/>
    <property type="match status" value="1"/>
</dbReference>
<keyword evidence="8" id="KW-1133">Transmembrane helix</keyword>
<dbReference type="InterPro" id="IPR038054">
    <property type="entry name" value="LD_TPept-like_central_sf"/>
</dbReference>
<keyword evidence="8" id="KW-0812">Transmembrane</keyword>
<keyword evidence="2" id="KW-0808">Transferase</keyword>
<sequence>MTENSTKITKKPVTSVKKNSSVKGSSKNKKRKKKRNNIGIICGTAAAAIVIVVGGGYFIGRAYYSNRFLSGTTVNGIDVGGKTFEQACDLLGVNDMPYELTVKTIDGTPVVFKTADFDYRLSGKDELQKIYDSVNRKTWFSGFIQNSIYSFNEDITFDVEKLQKLVEKANWGDVETADAKLGLNEDKTAYVITPEVQGNKITDMKKLEACVTQSVAAGELSVELDKDTGCYSLPEVKSADLEDDCKKRNDVFQLSVTYDFDYTTETLTGEELMKMIKLKDDGSYTVDRKKAMEYVEKLAKKYDTYNTKRKFHATLQGDIIVPTSSDAKYGWWIDQEKTCDDLVDMLEKGESVDKVDPIYYSTGYFDFTGVESARSKDDDIGDTYIEIDLTDQHLWYYEKGKKKLDTYIVSGQTTSEARTTLPGVYKLWSKETNKRMKDTNADGDEWDTKCNFWNNVSLCGIGLHDSTWRGGYFGGEIYKYNGSHGCINMSYDDAKYVYDNVPYGTPVVMYYKSADK</sequence>
<feature type="active site" description="Nucleophile" evidence="6">
    <location>
        <position position="486"/>
    </location>
</feature>
<comment type="caution">
    <text evidence="10">The sequence shown here is derived from an EMBL/GenBank/DDBJ whole genome shotgun (WGS) entry which is preliminary data.</text>
</comment>
<feature type="region of interest" description="Disordered" evidence="7">
    <location>
        <begin position="1"/>
        <end position="31"/>
    </location>
</feature>
<feature type="domain" description="L,D-TPase catalytic" evidence="9">
    <location>
        <begin position="383"/>
        <end position="510"/>
    </location>
</feature>
<dbReference type="Pfam" id="PF03734">
    <property type="entry name" value="YkuD"/>
    <property type="match status" value="1"/>
</dbReference>
<dbReference type="GO" id="GO:0071555">
    <property type="term" value="P:cell wall organization"/>
    <property type="evidence" value="ECO:0007669"/>
    <property type="project" value="UniProtKB-UniRule"/>
</dbReference>
<evidence type="ECO:0000256" key="6">
    <source>
        <dbReference type="PROSITE-ProRule" id="PRU01373"/>
    </source>
</evidence>
<gene>
    <name evidence="10" type="ORF">OCV57_12085</name>
</gene>
<keyword evidence="11" id="KW-1185">Reference proteome</keyword>
<dbReference type="GO" id="GO:0005576">
    <property type="term" value="C:extracellular region"/>
    <property type="evidence" value="ECO:0007669"/>
    <property type="project" value="TreeGrafter"/>
</dbReference>
<organism evidence="10 11">
    <name type="scientific">Hominimerdicola aceti</name>
    <dbReference type="NCBI Taxonomy" id="2981726"/>
    <lineage>
        <taxon>Bacteria</taxon>
        <taxon>Bacillati</taxon>
        <taxon>Bacillota</taxon>
        <taxon>Clostridia</taxon>
        <taxon>Eubacteriales</taxon>
        <taxon>Oscillospiraceae</taxon>
        <taxon>Hominimerdicola</taxon>
    </lineage>
</organism>
<dbReference type="Gene3D" id="3.10.20.800">
    <property type="match status" value="1"/>
</dbReference>
<evidence type="ECO:0000256" key="5">
    <source>
        <dbReference type="ARBA" id="ARBA00023316"/>
    </source>
</evidence>
<feature type="transmembrane region" description="Helical" evidence="8">
    <location>
        <begin position="38"/>
        <end position="59"/>
    </location>
</feature>
<dbReference type="GO" id="GO:0018104">
    <property type="term" value="P:peptidoglycan-protein cross-linking"/>
    <property type="evidence" value="ECO:0007669"/>
    <property type="project" value="TreeGrafter"/>
</dbReference>
<evidence type="ECO:0000256" key="4">
    <source>
        <dbReference type="ARBA" id="ARBA00022984"/>
    </source>
</evidence>
<comment type="pathway">
    <text evidence="1 6">Cell wall biogenesis; peptidoglycan biosynthesis.</text>
</comment>
<dbReference type="SUPFAM" id="SSF143985">
    <property type="entry name" value="L,D-transpeptidase pre-catalytic domain-like"/>
    <property type="match status" value="1"/>
</dbReference>
<proteinExistence type="predicted"/>
<dbReference type="InterPro" id="IPR038063">
    <property type="entry name" value="Transpep_catalytic_dom"/>
</dbReference>
<evidence type="ECO:0000256" key="1">
    <source>
        <dbReference type="ARBA" id="ARBA00004752"/>
    </source>
</evidence>
<evidence type="ECO:0000256" key="3">
    <source>
        <dbReference type="ARBA" id="ARBA00022960"/>
    </source>
</evidence>
<evidence type="ECO:0000256" key="8">
    <source>
        <dbReference type="SAM" id="Phobius"/>
    </source>
</evidence>
<dbReference type="InterPro" id="IPR022029">
    <property type="entry name" value="YoaR-like_PG-bd"/>
</dbReference>
<feature type="active site" description="Proton donor/acceptor" evidence="6">
    <location>
        <position position="464"/>
    </location>
</feature>
<dbReference type="PANTHER" id="PTHR30582:SF33">
    <property type="entry name" value="EXPORTED PROTEIN"/>
    <property type="match status" value="1"/>
</dbReference>
<evidence type="ECO:0000313" key="10">
    <source>
        <dbReference type="EMBL" id="MCU6706654.1"/>
    </source>
</evidence>
<dbReference type="Gene3D" id="2.40.440.10">
    <property type="entry name" value="L,D-transpeptidase catalytic domain-like"/>
    <property type="match status" value="1"/>
</dbReference>
<dbReference type="GO" id="GO:0016740">
    <property type="term" value="F:transferase activity"/>
    <property type="evidence" value="ECO:0007669"/>
    <property type="project" value="UniProtKB-KW"/>
</dbReference>
<protein>
    <submittedName>
        <fullName evidence="10">L,D-transpeptidase/peptidoglycan binding protein</fullName>
    </submittedName>
</protein>
<keyword evidence="8" id="KW-0472">Membrane</keyword>
<dbReference type="EMBL" id="JAOQJZ010000014">
    <property type="protein sequence ID" value="MCU6706654.1"/>
    <property type="molecule type" value="Genomic_DNA"/>
</dbReference>
<accession>A0AAE3IIP7</accession>
<keyword evidence="4 6" id="KW-0573">Peptidoglycan synthesis</keyword>
<feature type="compositionally biased region" description="Low complexity" evidence="7">
    <location>
        <begin position="15"/>
        <end position="25"/>
    </location>
</feature>
<dbReference type="Proteomes" id="UP001208131">
    <property type="component" value="Unassembled WGS sequence"/>
</dbReference>
<dbReference type="CDD" id="cd16913">
    <property type="entry name" value="YkuD_like"/>
    <property type="match status" value="1"/>
</dbReference>
<dbReference type="PROSITE" id="PS52029">
    <property type="entry name" value="LD_TPASE"/>
    <property type="match status" value="1"/>
</dbReference>
<dbReference type="GO" id="GO:0008360">
    <property type="term" value="P:regulation of cell shape"/>
    <property type="evidence" value="ECO:0007669"/>
    <property type="project" value="UniProtKB-UniRule"/>
</dbReference>
<dbReference type="InterPro" id="IPR050979">
    <property type="entry name" value="LD-transpeptidase"/>
</dbReference>
<keyword evidence="3 6" id="KW-0133">Cell shape</keyword>
<evidence type="ECO:0000256" key="2">
    <source>
        <dbReference type="ARBA" id="ARBA00022679"/>
    </source>
</evidence>
<name>A0AAE3IIP7_9FIRM</name>